<dbReference type="Proteomes" id="UP001189429">
    <property type="component" value="Unassembled WGS sequence"/>
</dbReference>
<sequence length="115" mass="11961">MARGFLGTPPVQVQVLSHRGHPRCSFSDAPARPPKDCGRAVGRREAGEPARSMLWLALLSVCGHVFNGAQGTGARQGAGSCGNLQGQGCTDPGQRAGSRRTLQDLAAGLADPGWR</sequence>
<keyword evidence="3" id="KW-1185">Reference proteome</keyword>
<gene>
    <name evidence="2" type="ORF">PCOR1329_LOCUS80016</name>
</gene>
<evidence type="ECO:0000313" key="2">
    <source>
        <dbReference type="EMBL" id="CAK0903831.1"/>
    </source>
</evidence>
<feature type="compositionally biased region" description="Basic and acidic residues" evidence="1">
    <location>
        <begin position="33"/>
        <end position="44"/>
    </location>
</feature>
<dbReference type="EMBL" id="CAUYUJ010021295">
    <property type="protein sequence ID" value="CAK0903831.1"/>
    <property type="molecule type" value="Genomic_DNA"/>
</dbReference>
<feature type="region of interest" description="Disordered" evidence="1">
    <location>
        <begin position="19"/>
        <end position="44"/>
    </location>
</feature>
<evidence type="ECO:0000256" key="1">
    <source>
        <dbReference type="SAM" id="MobiDB-lite"/>
    </source>
</evidence>
<proteinExistence type="predicted"/>
<comment type="caution">
    <text evidence="2">The sequence shown here is derived from an EMBL/GenBank/DDBJ whole genome shotgun (WGS) entry which is preliminary data.</text>
</comment>
<reference evidence="2" key="1">
    <citation type="submission" date="2023-10" db="EMBL/GenBank/DDBJ databases">
        <authorList>
            <person name="Chen Y."/>
            <person name="Shah S."/>
            <person name="Dougan E. K."/>
            <person name="Thang M."/>
            <person name="Chan C."/>
        </authorList>
    </citation>
    <scope>NUCLEOTIDE SEQUENCE [LARGE SCALE GENOMIC DNA]</scope>
</reference>
<evidence type="ECO:0000313" key="3">
    <source>
        <dbReference type="Proteomes" id="UP001189429"/>
    </source>
</evidence>
<protein>
    <submittedName>
        <fullName evidence="2">Uncharacterized protein</fullName>
    </submittedName>
</protein>
<organism evidence="2 3">
    <name type="scientific">Prorocentrum cordatum</name>
    <dbReference type="NCBI Taxonomy" id="2364126"/>
    <lineage>
        <taxon>Eukaryota</taxon>
        <taxon>Sar</taxon>
        <taxon>Alveolata</taxon>
        <taxon>Dinophyceae</taxon>
        <taxon>Prorocentrales</taxon>
        <taxon>Prorocentraceae</taxon>
        <taxon>Prorocentrum</taxon>
    </lineage>
</organism>
<name>A0ABN9XZ59_9DINO</name>
<accession>A0ABN9XZ59</accession>